<protein>
    <submittedName>
        <fullName evidence="1">Uncharacterized protein</fullName>
    </submittedName>
</protein>
<accession>A0A7Y4GQU3</accession>
<organism evidence="1 2">
    <name type="scientific">Bradyrhizobium australiense</name>
    <dbReference type="NCBI Taxonomy" id="2721161"/>
    <lineage>
        <taxon>Bacteria</taxon>
        <taxon>Pseudomonadati</taxon>
        <taxon>Pseudomonadota</taxon>
        <taxon>Alphaproteobacteria</taxon>
        <taxon>Hyphomicrobiales</taxon>
        <taxon>Nitrobacteraceae</taxon>
        <taxon>Bradyrhizobium</taxon>
    </lineage>
</organism>
<dbReference type="Proteomes" id="UP000544122">
    <property type="component" value="Unassembled WGS sequence"/>
</dbReference>
<name>A0A7Y4GQU3_9BRAD</name>
<dbReference type="RefSeq" id="WP_171579487.1">
    <property type="nucleotide sequence ID" value="NZ_JAAVLX010000003.1"/>
</dbReference>
<gene>
    <name evidence="1" type="ORF">HCN58_11855</name>
</gene>
<evidence type="ECO:0000313" key="2">
    <source>
        <dbReference type="Proteomes" id="UP000544122"/>
    </source>
</evidence>
<dbReference type="EMBL" id="JAAVLX010000003">
    <property type="protein sequence ID" value="NOJ40285.1"/>
    <property type="molecule type" value="Genomic_DNA"/>
</dbReference>
<proteinExistence type="predicted"/>
<dbReference type="Gene3D" id="3.40.190.10">
    <property type="entry name" value="Periplasmic binding protein-like II"/>
    <property type="match status" value="1"/>
</dbReference>
<sequence length="70" mass="7594">MIAAGINQQLVAAILKAYDLDRMKLTLKDLSPSEASQALQAKQAQALLVVMPISEKYLAMLGESFRATQS</sequence>
<dbReference type="AlphaFoldDB" id="A0A7Y4GQU3"/>
<evidence type="ECO:0000313" key="1">
    <source>
        <dbReference type="EMBL" id="NOJ40285.1"/>
    </source>
</evidence>
<keyword evidence="2" id="KW-1185">Reference proteome</keyword>
<reference evidence="1 2" key="1">
    <citation type="submission" date="2020-03" db="EMBL/GenBank/DDBJ databases">
        <title>Bradyrhizobium diversity isolated from nodules of Indigofera sp.</title>
        <authorList>
            <person name="Klepa M."/>
            <person name="Helene L."/>
            <person name="Hungria M."/>
        </authorList>
    </citation>
    <scope>NUCLEOTIDE SEQUENCE [LARGE SCALE GENOMIC DNA]</scope>
    <source>
        <strain evidence="1 2">WSM 1791</strain>
    </source>
</reference>
<comment type="caution">
    <text evidence="1">The sequence shown here is derived from an EMBL/GenBank/DDBJ whole genome shotgun (WGS) entry which is preliminary data.</text>
</comment>